<dbReference type="InterPro" id="IPR012495">
    <property type="entry name" value="TadE-like_dom"/>
</dbReference>
<comment type="caution">
    <text evidence="3">The sequence shown here is derived from an EMBL/GenBank/DDBJ whole genome shotgun (WGS) entry which is preliminary data.</text>
</comment>
<evidence type="ECO:0000256" key="1">
    <source>
        <dbReference type="SAM" id="Phobius"/>
    </source>
</evidence>
<dbReference type="OrthoDB" id="5190946at2"/>
<feature type="domain" description="TadE-like" evidence="2">
    <location>
        <begin position="8"/>
        <end position="50"/>
    </location>
</feature>
<dbReference type="EMBL" id="RKHJ01000001">
    <property type="protein sequence ID" value="ROR66423.1"/>
    <property type="molecule type" value="Genomic_DNA"/>
</dbReference>
<keyword evidence="1" id="KW-0472">Membrane</keyword>
<proteinExistence type="predicted"/>
<dbReference type="AlphaFoldDB" id="A0A3N2ATS1"/>
<keyword evidence="4" id="KW-1185">Reference proteome</keyword>
<protein>
    <submittedName>
        <fullName evidence="3">TadE-like protein</fullName>
    </submittedName>
</protein>
<feature type="transmembrane region" description="Helical" evidence="1">
    <location>
        <begin position="12"/>
        <end position="35"/>
    </location>
</feature>
<keyword evidence="1" id="KW-0812">Transmembrane</keyword>
<evidence type="ECO:0000313" key="3">
    <source>
        <dbReference type="EMBL" id="ROR66423.1"/>
    </source>
</evidence>
<reference evidence="3 4" key="1">
    <citation type="submission" date="2018-11" db="EMBL/GenBank/DDBJ databases">
        <title>Sequencing the genomes of 1000 actinobacteria strains.</title>
        <authorList>
            <person name="Klenk H.-P."/>
        </authorList>
    </citation>
    <scope>NUCLEOTIDE SEQUENCE [LARGE SCALE GENOMIC DNA]</scope>
    <source>
        <strain evidence="3 4">DSM 9580</strain>
    </source>
</reference>
<gene>
    <name evidence="3" type="ORF">EDD26_1806</name>
</gene>
<evidence type="ECO:0000313" key="4">
    <source>
        <dbReference type="Proteomes" id="UP000275456"/>
    </source>
</evidence>
<dbReference type="RefSeq" id="WP_123697415.1">
    <property type="nucleotide sequence ID" value="NZ_RKHJ01000001.1"/>
</dbReference>
<dbReference type="Proteomes" id="UP000275456">
    <property type="component" value="Unassembled WGS sequence"/>
</dbReference>
<accession>A0A3N2ATS1</accession>
<name>A0A3N2ATS1_9MICO</name>
<organism evidence="3 4">
    <name type="scientific">Agrococcus jenensis</name>
    <dbReference type="NCBI Taxonomy" id="46353"/>
    <lineage>
        <taxon>Bacteria</taxon>
        <taxon>Bacillati</taxon>
        <taxon>Actinomycetota</taxon>
        <taxon>Actinomycetes</taxon>
        <taxon>Micrococcales</taxon>
        <taxon>Microbacteriaceae</taxon>
        <taxon>Agrococcus</taxon>
    </lineage>
</organism>
<sequence>MERRGDRGAALVEFALVLPLLAMMTIGIIAFGYMFHIQSVLDNAARDGVRVATLTNATDAVALARSTAQASASSSVALAATDITVDLSACATAASATNDRLAHVTIELEDFSLLGLGAITLTGTGSMRCNG</sequence>
<dbReference type="Pfam" id="PF07811">
    <property type="entry name" value="TadE"/>
    <property type="match status" value="1"/>
</dbReference>
<evidence type="ECO:0000259" key="2">
    <source>
        <dbReference type="Pfam" id="PF07811"/>
    </source>
</evidence>
<keyword evidence="1" id="KW-1133">Transmembrane helix</keyword>